<protein>
    <submittedName>
        <fullName evidence="2">Uncharacterized protein</fullName>
    </submittedName>
</protein>
<feature type="non-terminal residue" evidence="2">
    <location>
        <position position="53"/>
    </location>
</feature>
<keyword evidence="1" id="KW-0812">Transmembrane</keyword>
<name>A0A382PSJ7_9ZZZZ</name>
<keyword evidence="1" id="KW-1133">Transmembrane helix</keyword>
<gene>
    <name evidence="2" type="ORF">METZ01_LOCUS328624</name>
</gene>
<evidence type="ECO:0000313" key="2">
    <source>
        <dbReference type="EMBL" id="SVC75770.1"/>
    </source>
</evidence>
<feature type="transmembrane region" description="Helical" evidence="1">
    <location>
        <begin position="32"/>
        <end position="52"/>
    </location>
</feature>
<evidence type="ECO:0000256" key="1">
    <source>
        <dbReference type="SAM" id="Phobius"/>
    </source>
</evidence>
<reference evidence="2" key="1">
    <citation type="submission" date="2018-05" db="EMBL/GenBank/DDBJ databases">
        <authorList>
            <person name="Lanie J.A."/>
            <person name="Ng W.-L."/>
            <person name="Kazmierczak K.M."/>
            <person name="Andrzejewski T.M."/>
            <person name="Davidsen T.M."/>
            <person name="Wayne K.J."/>
            <person name="Tettelin H."/>
            <person name="Glass J.I."/>
            <person name="Rusch D."/>
            <person name="Podicherti R."/>
            <person name="Tsui H.-C.T."/>
            <person name="Winkler M.E."/>
        </authorList>
    </citation>
    <scope>NUCLEOTIDE SEQUENCE</scope>
</reference>
<dbReference type="AlphaFoldDB" id="A0A382PSJ7"/>
<proteinExistence type="predicted"/>
<sequence length="53" mass="5982">MISERNVRINRDGLIYVIPGDRETLGNILRGVVPSSINTLVASIVFMITSYWM</sequence>
<accession>A0A382PSJ7</accession>
<keyword evidence="1" id="KW-0472">Membrane</keyword>
<dbReference type="EMBL" id="UINC01109146">
    <property type="protein sequence ID" value="SVC75770.1"/>
    <property type="molecule type" value="Genomic_DNA"/>
</dbReference>
<organism evidence="2">
    <name type="scientific">marine metagenome</name>
    <dbReference type="NCBI Taxonomy" id="408172"/>
    <lineage>
        <taxon>unclassified sequences</taxon>
        <taxon>metagenomes</taxon>
        <taxon>ecological metagenomes</taxon>
    </lineage>
</organism>